<reference evidence="7 8" key="1">
    <citation type="submission" date="2020-08" db="EMBL/GenBank/DDBJ databases">
        <title>Genome sequence of Phycicoccus endophyticus JCM 31784T.</title>
        <authorList>
            <person name="Hyun D.-W."/>
            <person name="Bae J.-W."/>
        </authorList>
    </citation>
    <scope>NUCLEOTIDE SEQUENCE [LARGE SCALE GENOMIC DNA]</scope>
    <source>
        <strain evidence="7 8">JCM 31784</strain>
    </source>
</reference>
<dbReference type="InterPro" id="IPR009057">
    <property type="entry name" value="Homeodomain-like_sf"/>
</dbReference>
<dbReference type="EMBL" id="CP060712">
    <property type="protein sequence ID" value="QNN49499.1"/>
    <property type="molecule type" value="Genomic_DNA"/>
</dbReference>
<dbReference type="PROSITE" id="PS50977">
    <property type="entry name" value="HTH_TETR_2"/>
    <property type="match status" value="1"/>
</dbReference>
<gene>
    <name evidence="7" type="ORF">H9L10_15190</name>
</gene>
<dbReference type="Proteomes" id="UP000515976">
    <property type="component" value="Chromosome"/>
</dbReference>
<dbReference type="Gene3D" id="1.10.357.10">
    <property type="entry name" value="Tetracycline Repressor, domain 2"/>
    <property type="match status" value="1"/>
</dbReference>
<sequence>MTPPPRTRKAVPEAAGAVGRRANRGPAAAAANRERLLLAARRLFASQGYRVPLSAVAREAGVGQGVLYRHFPTRLSLAVAAFEENIDELEQLADRDPGPGGFLALWGRTVETLLESTALVELVADAGEAEESRSAAERMAEVFAGPLERARAAGVVRPELTVEDVLLVVRMLHGLAVTGPTTSSLAAETHRALWLLDPALAAPLDGAAGGPRGASDGAVGTLPTVGRRGVSR</sequence>
<feature type="DNA-binding region" description="H-T-H motif" evidence="4">
    <location>
        <begin position="52"/>
        <end position="71"/>
    </location>
</feature>
<dbReference type="PANTHER" id="PTHR30055">
    <property type="entry name" value="HTH-TYPE TRANSCRIPTIONAL REGULATOR RUTR"/>
    <property type="match status" value="1"/>
</dbReference>
<feature type="region of interest" description="Disordered" evidence="5">
    <location>
        <begin position="1"/>
        <end position="26"/>
    </location>
</feature>
<organism evidence="7 8">
    <name type="scientific">Phycicoccus endophyticus</name>
    <dbReference type="NCBI Taxonomy" id="1690220"/>
    <lineage>
        <taxon>Bacteria</taxon>
        <taxon>Bacillati</taxon>
        <taxon>Actinomycetota</taxon>
        <taxon>Actinomycetes</taxon>
        <taxon>Micrococcales</taxon>
        <taxon>Intrasporangiaceae</taxon>
        <taxon>Phycicoccus</taxon>
    </lineage>
</organism>
<dbReference type="InterPro" id="IPR049445">
    <property type="entry name" value="TetR_SbtR-like_C"/>
</dbReference>
<evidence type="ECO:0000256" key="2">
    <source>
        <dbReference type="ARBA" id="ARBA00023125"/>
    </source>
</evidence>
<keyword evidence="3" id="KW-0804">Transcription</keyword>
<protein>
    <submittedName>
        <fullName evidence="7">TetR/AcrR family transcriptional regulator</fullName>
    </submittedName>
</protein>
<keyword evidence="8" id="KW-1185">Reference proteome</keyword>
<name>A0A7G9R1M4_9MICO</name>
<dbReference type="PANTHER" id="PTHR30055:SF234">
    <property type="entry name" value="HTH-TYPE TRANSCRIPTIONAL REGULATOR BETI"/>
    <property type="match status" value="1"/>
</dbReference>
<keyword evidence="1" id="KW-0805">Transcription regulation</keyword>
<evidence type="ECO:0000259" key="6">
    <source>
        <dbReference type="PROSITE" id="PS50977"/>
    </source>
</evidence>
<dbReference type="PRINTS" id="PR00455">
    <property type="entry name" value="HTHTETR"/>
</dbReference>
<evidence type="ECO:0000313" key="7">
    <source>
        <dbReference type="EMBL" id="QNN49499.1"/>
    </source>
</evidence>
<dbReference type="Pfam" id="PF00440">
    <property type="entry name" value="TetR_N"/>
    <property type="match status" value="1"/>
</dbReference>
<feature type="region of interest" description="Disordered" evidence="5">
    <location>
        <begin position="207"/>
        <end position="232"/>
    </location>
</feature>
<dbReference type="InterPro" id="IPR001647">
    <property type="entry name" value="HTH_TetR"/>
</dbReference>
<dbReference type="KEGG" id="pei:H9L10_15190"/>
<dbReference type="SUPFAM" id="SSF48498">
    <property type="entry name" value="Tetracyclin repressor-like, C-terminal domain"/>
    <property type="match status" value="1"/>
</dbReference>
<accession>A0A7G9R1M4</accession>
<dbReference type="InterPro" id="IPR050109">
    <property type="entry name" value="HTH-type_TetR-like_transc_reg"/>
</dbReference>
<evidence type="ECO:0000256" key="3">
    <source>
        <dbReference type="ARBA" id="ARBA00023163"/>
    </source>
</evidence>
<evidence type="ECO:0000256" key="5">
    <source>
        <dbReference type="SAM" id="MobiDB-lite"/>
    </source>
</evidence>
<feature type="domain" description="HTH tetR-type" evidence="6">
    <location>
        <begin position="30"/>
        <end position="89"/>
    </location>
</feature>
<evidence type="ECO:0000256" key="4">
    <source>
        <dbReference type="PROSITE-ProRule" id="PRU00335"/>
    </source>
</evidence>
<dbReference type="AlphaFoldDB" id="A0A7G9R1M4"/>
<dbReference type="GO" id="GO:0000976">
    <property type="term" value="F:transcription cis-regulatory region binding"/>
    <property type="evidence" value="ECO:0007669"/>
    <property type="project" value="TreeGrafter"/>
</dbReference>
<evidence type="ECO:0000256" key="1">
    <source>
        <dbReference type="ARBA" id="ARBA00023015"/>
    </source>
</evidence>
<keyword evidence="2 4" id="KW-0238">DNA-binding</keyword>
<evidence type="ECO:0000313" key="8">
    <source>
        <dbReference type="Proteomes" id="UP000515976"/>
    </source>
</evidence>
<proteinExistence type="predicted"/>
<dbReference type="SUPFAM" id="SSF46689">
    <property type="entry name" value="Homeodomain-like"/>
    <property type="match status" value="1"/>
</dbReference>
<feature type="compositionally biased region" description="Low complexity" evidence="5">
    <location>
        <begin position="14"/>
        <end position="26"/>
    </location>
</feature>
<dbReference type="RefSeq" id="WP_166099247.1">
    <property type="nucleotide sequence ID" value="NZ_BMMY01000005.1"/>
</dbReference>
<dbReference type="Pfam" id="PF21597">
    <property type="entry name" value="TetR_C_43"/>
    <property type="match status" value="1"/>
</dbReference>
<dbReference type="InterPro" id="IPR036271">
    <property type="entry name" value="Tet_transcr_reg_TetR-rel_C_sf"/>
</dbReference>
<dbReference type="GO" id="GO:0003700">
    <property type="term" value="F:DNA-binding transcription factor activity"/>
    <property type="evidence" value="ECO:0007669"/>
    <property type="project" value="TreeGrafter"/>
</dbReference>